<evidence type="ECO:0000256" key="1">
    <source>
        <dbReference type="SAM" id="MobiDB-lite"/>
    </source>
</evidence>
<feature type="compositionally biased region" description="Polar residues" evidence="1">
    <location>
        <begin position="83"/>
        <end position="95"/>
    </location>
</feature>
<name>I1CAR7_RHIO9</name>
<feature type="compositionally biased region" description="Basic residues" evidence="1">
    <location>
        <begin position="61"/>
        <end position="81"/>
    </location>
</feature>
<reference evidence="2 3" key="1">
    <citation type="journal article" date="2009" name="PLoS Genet.">
        <title>Genomic analysis of the basal lineage fungus Rhizopus oryzae reveals a whole-genome duplication.</title>
        <authorList>
            <person name="Ma L.-J."/>
            <person name="Ibrahim A.S."/>
            <person name="Skory C."/>
            <person name="Grabherr M.G."/>
            <person name="Burger G."/>
            <person name="Butler M."/>
            <person name="Elias M."/>
            <person name="Idnurm A."/>
            <person name="Lang B.F."/>
            <person name="Sone T."/>
            <person name="Abe A."/>
            <person name="Calvo S.E."/>
            <person name="Corrochano L.M."/>
            <person name="Engels R."/>
            <person name="Fu J."/>
            <person name="Hansberg W."/>
            <person name="Kim J.-M."/>
            <person name="Kodira C.D."/>
            <person name="Koehrsen M.J."/>
            <person name="Liu B."/>
            <person name="Miranda-Saavedra D."/>
            <person name="O'Leary S."/>
            <person name="Ortiz-Castellanos L."/>
            <person name="Poulter R."/>
            <person name="Rodriguez-Romero J."/>
            <person name="Ruiz-Herrera J."/>
            <person name="Shen Y.-Q."/>
            <person name="Zeng Q."/>
            <person name="Galagan J."/>
            <person name="Birren B.W."/>
            <person name="Cuomo C.A."/>
            <person name="Wickes B.L."/>
        </authorList>
    </citation>
    <scope>NUCLEOTIDE SEQUENCE [LARGE SCALE GENOMIC DNA]</scope>
    <source>
        <strain evidence="3">RA 99-880 / ATCC MYA-4621 / FGSC 9543 / NRRL 43880</strain>
    </source>
</reference>
<dbReference type="OrthoDB" id="2285535at2759"/>
<dbReference type="eggNOG" id="ENOG502RAUS">
    <property type="taxonomic scope" value="Eukaryota"/>
</dbReference>
<dbReference type="InParanoid" id="I1CAR7"/>
<evidence type="ECO:0000313" key="2">
    <source>
        <dbReference type="EMBL" id="EIE85547.1"/>
    </source>
</evidence>
<proteinExistence type="predicted"/>
<feature type="region of interest" description="Disordered" evidence="1">
    <location>
        <begin position="58"/>
        <end position="109"/>
    </location>
</feature>
<dbReference type="AlphaFoldDB" id="I1CAR7"/>
<organism evidence="2 3">
    <name type="scientific">Rhizopus delemar (strain RA 99-880 / ATCC MYA-4621 / FGSC 9543 / NRRL 43880)</name>
    <name type="common">Mucormycosis agent</name>
    <name type="synonym">Rhizopus arrhizus var. delemar</name>
    <dbReference type="NCBI Taxonomy" id="246409"/>
    <lineage>
        <taxon>Eukaryota</taxon>
        <taxon>Fungi</taxon>
        <taxon>Fungi incertae sedis</taxon>
        <taxon>Mucoromycota</taxon>
        <taxon>Mucoromycotina</taxon>
        <taxon>Mucoromycetes</taxon>
        <taxon>Mucorales</taxon>
        <taxon>Mucorineae</taxon>
        <taxon>Rhizopodaceae</taxon>
        <taxon>Rhizopus</taxon>
    </lineage>
</organism>
<protein>
    <submittedName>
        <fullName evidence="2">Uncharacterized protein</fullName>
    </submittedName>
</protein>
<dbReference type="GeneID" id="93617223"/>
<dbReference type="VEuPathDB" id="FungiDB:RO3G_10257"/>
<dbReference type="RefSeq" id="XP_067520943.1">
    <property type="nucleotide sequence ID" value="XM_067664842.1"/>
</dbReference>
<dbReference type="STRING" id="246409.I1CAR7"/>
<evidence type="ECO:0000313" key="3">
    <source>
        <dbReference type="Proteomes" id="UP000009138"/>
    </source>
</evidence>
<feature type="region of interest" description="Disordered" evidence="1">
    <location>
        <begin position="1"/>
        <end position="40"/>
    </location>
</feature>
<dbReference type="OMA" id="GHANKSY"/>
<dbReference type="Proteomes" id="UP000009138">
    <property type="component" value="Unassembled WGS sequence"/>
</dbReference>
<accession>I1CAR7</accession>
<keyword evidence="3" id="KW-1185">Reference proteome</keyword>
<sequence>MYKSIIQHKKAEVIKKRQEYSASSSSSDALSKDCKKPGHHNKQFYKCKFYVEATADDVGTSRKRKQTDKIKQDKKKAKRPRTSSNTTEPKCSSCKQEGHKSSRSPACPNHIQTKKETFMRHLGPNYKAYTQKLPFDQCVQSTYQSTLKSKIVSACEDVRNIVIRSQLFVNFYIPSLARSDGPIPHKIYEQNFWYSISQLKLASDVSHCISEASQQLQTTYTNNVVELFESRICKYMFYKTQNIFIEFLCGLKVLYLLKKGNE</sequence>
<gene>
    <name evidence="2" type="ORF">RO3G_10257</name>
</gene>
<feature type="compositionally biased region" description="Basic and acidic residues" evidence="1">
    <location>
        <begin position="9"/>
        <end position="19"/>
    </location>
</feature>
<dbReference type="EMBL" id="CH476739">
    <property type="protein sequence ID" value="EIE85547.1"/>
    <property type="molecule type" value="Genomic_DNA"/>
</dbReference>